<name>A0A9N7Z3I0_PLEPL</name>
<comment type="caution">
    <text evidence="1">The sequence shown here is derived from an EMBL/GenBank/DDBJ whole genome shotgun (WGS) entry which is preliminary data.</text>
</comment>
<dbReference type="EMBL" id="CADEAL010004205">
    <property type="protein sequence ID" value="CAB1454288.1"/>
    <property type="molecule type" value="Genomic_DNA"/>
</dbReference>
<organism evidence="1 2">
    <name type="scientific">Pleuronectes platessa</name>
    <name type="common">European plaice</name>
    <dbReference type="NCBI Taxonomy" id="8262"/>
    <lineage>
        <taxon>Eukaryota</taxon>
        <taxon>Metazoa</taxon>
        <taxon>Chordata</taxon>
        <taxon>Craniata</taxon>
        <taxon>Vertebrata</taxon>
        <taxon>Euteleostomi</taxon>
        <taxon>Actinopterygii</taxon>
        <taxon>Neopterygii</taxon>
        <taxon>Teleostei</taxon>
        <taxon>Neoteleostei</taxon>
        <taxon>Acanthomorphata</taxon>
        <taxon>Carangaria</taxon>
        <taxon>Pleuronectiformes</taxon>
        <taxon>Pleuronectoidei</taxon>
        <taxon>Pleuronectidae</taxon>
        <taxon>Pleuronectes</taxon>
    </lineage>
</organism>
<reference evidence="1" key="1">
    <citation type="submission" date="2020-03" db="EMBL/GenBank/DDBJ databases">
        <authorList>
            <person name="Weist P."/>
        </authorList>
    </citation>
    <scope>NUCLEOTIDE SEQUENCE</scope>
</reference>
<accession>A0A9N7Z3I0</accession>
<protein>
    <submittedName>
        <fullName evidence="1">Uncharacterized protein</fullName>
    </submittedName>
</protein>
<sequence length="132" mass="14556">MQMGQTGDRTADLQVGGRPLYSSATAAHTQKASGPPSCGPESVYTRTKIQGLCCRTMDYDLWIVHQRSQWWIQFGRFYIVRADRSGNKGSCVALASDNGGGPGPMRRLMMDPNKQQWTMTLDYSGSDQDDGS</sequence>
<dbReference type="AlphaFoldDB" id="A0A9N7Z3I0"/>
<proteinExistence type="predicted"/>
<gene>
    <name evidence="1" type="ORF">PLEPLA_LOCUS42052</name>
</gene>
<keyword evidence="2" id="KW-1185">Reference proteome</keyword>
<evidence type="ECO:0000313" key="1">
    <source>
        <dbReference type="EMBL" id="CAB1454288.1"/>
    </source>
</evidence>
<dbReference type="Proteomes" id="UP001153269">
    <property type="component" value="Unassembled WGS sequence"/>
</dbReference>
<evidence type="ECO:0000313" key="2">
    <source>
        <dbReference type="Proteomes" id="UP001153269"/>
    </source>
</evidence>